<proteinExistence type="predicted"/>
<name>A0ACC0J0P9_9ERIC</name>
<gene>
    <name evidence="1" type="ORF">LOK49_LG01G01496</name>
</gene>
<reference evidence="1 2" key="1">
    <citation type="journal article" date="2022" name="Plant J.">
        <title>Chromosome-level genome of Camellia lanceoleosa provides a valuable resource for understanding genome evolution and self-incompatibility.</title>
        <authorList>
            <person name="Gong W."/>
            <person name="Xiao S."/>
            <person name="Wang L."/>
            <person name="Liao Z."/>
            <person name="Chang Y."/>
            <person name="Mo W."/>
            <person name="Hu G."/>
            <person name="Li W."/>
            <person name="Zhao G."/>
            <person name="Zhu H."/>
            <person name="Hu X."/>
            <person name="Ji K."/>
            <person name="Xiang X."/>
            <person name="Song Q."/>
            <person name="Yuan D."/>
            <person name="Jin S."/>
            <person name="Zhang L."/>
        </authorList>
    </citation>
    <scope>NUCLEOTIDE SEQUENCE [LARGE SCALE GENOMIC DNA]</scope>
    <source>
        <strain evidence="1">SQ_2022a</strain>
    </source>
</reference>
<organism evidence="1 2">
    <name type="scientific">Camellia lanceoleosa</name>
    <dbReference type="NCBI Taxonomy" id="1840588"/>
    <lineage>
        <taxon>Eukaryota</taxon>
        <taxon>Viridiplantae</taxon>
        <taxon>Streptophyta</taxon>
        <taxon>Embryophyta</taxon>
        <taxon>Tracheophyta</taxon>
        <taxon>Spermatophyta</taxon>
        <taxon>Magnoliopsida</taxon>
        <taxon>eudicotyledons</taxon>
        <taxon>Gunneridae</taxon>
        <taxon>Pentapetalae</taxon>
        <taxon>asterids</taxon>
        <taxon>Ericales</taxon>
        <taxon>Theaceae</taxon>
        <taxon>Camellia</taxon>
    </lineage>
</organism>
<evidence type="ECO:0000313" key="1">
    <source>
        <dbReference type="EMBL" id="KAI8030968.1"/>
    </source>
</evidence>
<protein>
    <submittedName>
        <fullName evidence="1">Uncharacterized protein</fullName>
    </submittedName>
</protein>
<keyword evidence="2" id="KW-1185">Reference proteome</keyword>
<accession>A0ACC0J0P9</accession>
<dbReference type="EMBL" id="CM045758">
    <property type="protein sequence ID" value="KAI8030968.1"/>
    <property type="molecule type" value="Genomic_DNA"/>
</dbReference>
<sequence>MRSEYTSINAARSGGLDDRALWRDRRWYMVDREMDLTLNNEARQKKLHLSLQQYQLLNKAHKTRYASKSSHNIHKTSLKDNSKNARSDRNVVKGAWAARIQQNKW</sequence>
<evidence type="ECO:0000313" key="2">
    <source>
        <dbReference type="Proteomes" id="UP001060215"/>
    </source>
</evidence>
<comment type="caution">
    <text evidence="1">The sequence shown here is derived from an EMBL/GenBank/DDBJ whole genome shotgun (WGS) entry which is preliminary data.</text>
</comment>
<dbReference type="Proteomes" id="UP001060215">
    <property type="component" value="Chromosome 1"/>
</dbReference>